<dbReference type="GO" id="GO:0005886">
    <property type="term" value="C:plasma membrane"/>
    <property type="evidence" value="ECO:0007669"/>
    <property type="project" value="TreeGrafter"/>
</dbReference>
<evidence type="ECO:0000313" key="4">
    <source>
        <dbReference type="EMBL" id="RRJ16068.1"/>
    </source>
</evidence>
<dbReference type="PANTHER" id="PTHR30487:SF0">
    <property type="entry name" value="PREPILIN LEADER PEPTIDASE_N-METHYLTRANSFERASE-RELATED"/>
    <property type="match status" value="1"/>
</dbReference>
<evidence type="ECO:0000256" key="1">
    <source>
        <dbReference type="ARBA" id="ARBA00005801"/>
    </source>
</evidence>
<feature type="transmembrane region" description="Helical" evidence="2">
    <location>
        <begin position="154"/>
        <end position="178"/>
    </location>
</feature>
<proteinExistence type="inferred from homology"/>
<dbReference type="Proteomes" id="UP000276982">
    <property type="component" value="Unassembled WGS sequence"/>
</dbReference>
<sequence>MANLAFCVVFMLIAYAITLYIYKKRYGKVDSKQNIFFIITYLLIGIAVGILYKVYAYNLIKSFKALIIISVSLIIAGIDHREKIIPNEAVVFILGIACIFILINVFTNPVEALAIFIDSTVALLIGAGVFALSKAVSKNGVGMGDVKLVGALGFYLRTYTLMGVLIVSLVSIALYGLFKVCTKKATTKDEIPFAPFIAFGLTTCMILGF</sequence>
<feature type="domain" description="Prepilin type IV endopeptidase peptidase" evidence="3">
    <location>
        <begin position="66"/>
        <end position="177"/>
    </location>
</feature>
<evidence type="ECO:0000313" key="5">
    <source>
        <dbReference type="Proteomes" id="UP000276982"/>
    </source>
</evidence>
<dbReference type="PANTHER" id="PTHR30487">
    <property type="entry name" value="TYPE 4 PREPILIN-LIKE PROTEINS LEADER PEPTIDE-PROCESSING ENZYME"/>
    <property type="match status" value="1"/>
</dbReference>
<dbReference type="Pfam" id="PF01478">
    <property type="entry name" value="Peptidase_A24"/>
    <property type="match status" value="1"/>
</dbReference>
<feature type="transmembrane region" description="Helical" evidence="2">
    <location>
        <begin position="6"/>
        <end position="22"/>
    </location>
</feature>
<dbReference type="AlphaFoldDB" id="A0A3P3Q4W7"/>
<keyword evidence="5" id="KW-1185">Reference proteome</keyword>
<dbReference type="Gene3D" id="1.20.120.1220">
    <property type="match status" value="1"/>
</dbReference>
<protein>
    <submittedName>
        <fullName evidence="4">Prepilin peptidase</fullName>
    </submittedName>
</protein>
<evidence type="ECO:0000259" key="3">
    <source>
        <dbReference type="Pfam" id="PF01478"/>
    </source>
</evidence>
<comment type="similarity">
    <text evidence="1">Belongs to the peptidase A24 family.</text>
</comment>
<accession>A0A3P3Q4W7</accession>
<dbReference type="InterPro" id="IPR000045">
    <property type="entry name" value="Prepilin_IV_endopep_pep"/>
</dbReference>
<feature type="transmembrane region" description="Helical" evidence="2">
    <location>
        <begin position="34"/>
        <end position="52"/>
    </location>
</feature>
<feature type="transmembrane region" description="Helical" evidence="2">
    <location>
        <begin position="190"/>
        <end position="208"/>
    </location>
</feature>
<dbReference type="InterPro" id="IPR050882">
    <property type="entry name" value="Prepilin_peptidase/N-MTase"/>
</dbReference>
<keyword evidence="2" id="KW-0812">Transmembrane</keyword>
<reference evidence="4 5" key="1">
    <citation type="submission" date="2018-11" db="EMBL/GenBank/DDBJ databases">
        <title>Genome sequencing of Lachnoanaerobaculum orale DSM 24553T.</title>
        <authorList>
            <person name="Kook J.-K."/>
            <person name="Park S.-N."/>
            <person name="Lim Y.K."/>
        </authorList>
    </citation>
    <scope>NUCLEOTIDE SEQUENCE [LARGE SCALE GENOMIC DNA]</scope>
    <source>
        <strain evidence="4 5">DSM 24553</strain>
    </source>
</reference>
<feature type="transmembrane region" description="Helical" evidence="2">
    <location>
        <begin position="113"/>
        <end position="133"/>
    </location>
</feature>
<feature type="transmembrane region" description="Helical" evidence="2">
    <location>
        <begin position="90"/>
        <end position="107"/>
    </location>
</feature>
<gene>
    <name evidence="4" type="ORF">EHW90_03365</name>
</gene>
<evidence type="ECO:0000256" key="2">
    <source>
        <dbReference type="SAM" id="Phobius"/>
    </source>
</evidence>
<dbReference type="EMBL" id="RRCM01000001">
    <property type="protein sequence ID" value="RRJ16068.1"/>
    <property type="molecule type" value="Genomic_DNA"/>
</dbReference>
<organism evidence="4 5">
    <name type="scientific">Lachnoanaerobaculum orale</name>
    <dbReference type="NCBI Taxonomy" id="979627"/>
    <lineage>
        <taxon>Bacteria</taxon>
        <taxon>Bacillati</taxon>
        <taxon>Bacillota</taxon>
        <taxon>Clostridia</taxon>
        <taxon>Lachnospirales</taxon>
        <taxon>Lachnospiraceae</taxon>
        <taxon>Lachnoanaerobaculum</taxon>
    </lineage>
</organism>
<dbReference type="GO" id="GO:0004190">
    <property type="term" value="F:aspartic-type endopeptidase activity"/>
    <property type="evidence" value="ECO:0007669"/>
    <property type="project" value="InterPro"/>
</dbReference>
<keyword evidence="2" id="KW-0472">Membrane</keyword>
<dbReference type="GO" id="GO:0006465">
    <property type="term" value="P:signal peptide processing"/>
    <property type="evidence" value="ECO:0007669"/>
    <property type="project" value="TreeGrafter"/>
</dbReference>
<name>A0A3P3Q4W7_9FIRM</name>
<keyword evidence="2" id="KW-1133">Transmembrane helix</keyword>
<dbReference type="RefSeq" id="WP_124951222.1">
    <property type="nucleotide sequence ID" value="NZ_RRCM01000001.1"/>
</dbReference>
<comment type="caution">
    <text evidence="4">The sequence shown here is derived from an EMBL/GenBank/DDBJ whole genome shotgun (WGS) entry which is preliminary data.</text>
</comment>